<dbReference type="InterPro" id="IPR003593">
    <property type="entry name" value="AAA+_ATPase"/>
</dbReference>
<dbReference type="Gene3D" id="3.40.50.300">
    <property type="entry name" value="P-loop containing nucleotide triphosphate hydrolases"/>
    <property type="match status" value="1"/>
</dbReference>
<dbReference type="EMBL" id="LAZR01001913">
    <property type="protein sequence ID" value="KKN37181.1"/>
    <property type="molecule type" value="Genomic_DNA"/>
</dbReference>
<evidence type="ECO:0000259" key="4">
    <source>
        <dbReference type="PROSITE" id="PS50893"/>
    </source>
</evidence>
<sequence length="341" mass="38997">MYSKDKIEIKVFLKQMRNKDFGNLMSSTKEPIIKIQGLTKEYFNKTAVDNINLEIHDSCFAFLGPNGAGKTTLMLMLLGLVKPSNGTASILGTSLLSSSGKIRRKIGYLPENVGFYPNLTARKFLKLITGLRISGGRDENQIESYLEWSGLDKSYWDKAIKTYSRGMRQRLGIAQAFAGEPKIVFLDEPLSNIDPLGREEFIQKIRMKREDGITVIISSHIVLEIEQIADYIALIDDGKIKASDKIYNLAKFYGYDEYEITRINHNESTTLKELSELLSSEKDIFFDVPKNLREKIIFRTDNPEKIDKILLNYKDFNFTPIGGTLNKLYKRIIKGESYEKR</sequence>
<dbReference type="CDD" id="cd03230">
    <property type="entry name" value="ABC_DR_subfamily_A"/>
    <property type="match status" value="1"/>
</dbReference>
<organism evidence="5">
    <name type="scientific">marine sediment metagenome</name>
    <dbReference type="NCBI Taxonomy" id="412755"/>
    <lineage>
        <taxon>unclassified sequences</taxon>
        <taxon>metagenomes</taxon>
        <taxon>ecological metagenomes</taxon>
    </lineage>
</organism>
<evidence type="ECO:0000313" key="5">
    <source>
        <dbReference type="EMBL" id="KKN37181.1"/>
    </source>
</evidence>
<evidence type="ECO:0000256" key="1">
    <source>
        <dbReference type="ARBA" id="ARBA00022448"/>
    </source>
</evidence>
<dbReference type="PANTHER" id="PTHR42939:SF1">
    <property type="entry name" value="ABC TRANSPORTER ATP-BINDING PROTEIN ALBC-RELATED"/>
    <property type="match status" value="1"/>
</dbReference>
<comment type="caution">
    <text evidence="5">The sequence shown here is derived from an EMBL/GenBank/DDBJ whole genome shotgun (WGS) entry which is preliminary data.</text>
</comment>
<evidence type="ECO:0000256" key="3">
    <source>
        <dbReference type="ARBA" id="ARBA00022840"/>
    </source>
</evidence>
<accession>A0A0F9SJR1</accession>
<dbReference type="InterPro" id="IPR027417">
    <property type="entry name" value="P-loop_NTPase"/>
</dbReference>
<feature type="non-terminal residue" evidence="5">
    <location>
        <position position="341"/>
    </location>
</feature>
<dbReference type="Pfam" id="PF00005">
    <property type="entry name" value="ABC_tran"/>
    <property type="match status" value="1"/>
</dbReference>
<dbReference type="SMART" id="SM00382">
    <property type="entry name" value="AAA"/>
    <property type="match status" value="1"/>
</dbReference>
<dbReference type="AlphaFoldDB" id="A0A0F9SJR1"/>
<dbReference type="SUPFAM" id="SSF52540">
    <property type="entry name" value="P-loop containing nucleoside triphosphate hydrolases"/>
    <property type="match status" value="1"/>
</dbReference>
<protein>
    <recommendedName>
        <fullName evidence="4">ABC transporter domain-containing protein</fullName>
    </recommendedName>
</protein>
<reference evidence="5" key="1">
    <citation type="journal article" date="2015" name="Nature">
        <title>Complex archaea that bridge the gap between prokaryotes and eukaryotes.</title>
        <authorList>
            <person name="Spang A."/>
            <person name="Saw J.H."/>
            <person name="Jorgensen S.L."/>
            <person name="Zaremba-Niedzwiedzka K."/>
            <person name="Martijn J."/>
            <person name="Lind A.E."/>
            <person name="van Eijk R."/>
            <person name="Schleper C."/>
            <person name="Guy L."/>
            <person name="Ettema T.J."/>
        </authorList>
    </citation>
    <scope>NUCLEOTIDE SEQUENCE</scope>
</reference>
<feature type="domain" description="ABC transporter" evidence="4">
    <location>
        <begin position="33"/>
        <end position="262"/>
    </location>
</feature>
<dbReference type="InterPro" id="IPR051782">
    <property type="entry name" value="ABC_Transporter_VariousFunc"/>
</dbReference>
<evidence type="ECO:0000256" key="2">
    <source>
        <dbReference type="ARBA" id="ARBA00022741"/>
    </source>
</evidence>
<name>A0A0F9SJR1_9ZZZZ</name>
<dbReference type="InterPro" id="IPR003439">
    <property type="entry name" value="ABC_transporter-like_ATP-bd"/>
</dbReference>
<dbReference type="PANTHER" id="PTHR42939">
    <property type="entry name" value="ABC TRANSPORTER ATP-BINDING PROTEIN ALBC-RELATED"/>
    <property type="match status" value="1"/>
</dbReference>
<proteinExistence type="predicted"/>
<dbReference type="GO" id="GO:0016887">
    <property type="term" value="F:ATP hydrolysis activity"/>
    <property type="evidence" value="ECO:0007669"/>
    <property type="project" value="InterPro"/>
</dbReference>
<dbReference type="PROSITE" id="PS50893">
    <property type="entry name" value="ABC_TRANSPORTER_2"/>
    <property type="match status" value="1"/>
</dbReference>
<keyword evidence="1" id="KW-0813">Transport</keyword>
<keyword evidence="2" id="KW-0547">Nucleotide-binding</keyword>
<keyword evidence="3" id="KW-0067">ATP-binding</keyword>
<dbReference type="GO" id="GO:0005524">
    <property type="term" value="F:ATP binding"/>
    <property type="evidence" value="ECO:0007669"/>
    <property type="project" value="UniProtKB-KW"/>
</dbReference>
<gene>
    <name evidence="5" type="ORF">LCGC14_0766070</name>
</gene>